<dbReference type="Proteomes" id="UP001324634">
    <property type="component" value="Chromosome"/>
</dbReference>
<dbReference type="KEGG" id="psti:SOO65_04385"/>
<dbReference type="Pfam" id="PF14559">
    <property type="entry name" value="TPR_19"/>
    <property type="match status" value="2"/>
</dbReference>
<keyword evidence="3" id="KW-1185">Reference proteome</keyword>
<dbReference type="PROSITE" id="PS51257">
    <property type="entry name" value="PROKAR_LIPOPROTEIN"/>
    <property type="match status" value="1"/>
</dbReference>
<dbReference type="InterPro" id="IPR019734">
    <property type="entry name" value="TPR_rpt"/>
</dbReference>
<dbReference type="PANTHER" id="PTHR12558">
    <property type="entry name" value="CELL DIVISION CYCLE 16,23,27"/>
    <property type="match status" value="1"/>
</dbReference>
<protein>
    <submittedName>
        <fullName evidence="2">Tetratricopeptide repeat protein</fullName>
    </submittedName>
</protein>
<dbReference type="Pfam" id="PF13432">
    <property type="entry name" value="TPR_16"/>
    <property type="match status" value="2"/>
</dbReference>
<accession>A0AAX4HRM1</accession>
<evidence type="ECO:0000313" key="2">
    <source>
        <dbReference type="EMBL" id="WPU65976.1"/>
    </source>
</evidence>
<keyword evidence="1" id="KW-0802">TPR repeat</keyword>
<dbReference type="SUPFAM" id="SSF48452">
    <property type="entry name" value="TPR-like"/>
    <property type="match status" value="2"/>
</dbReference>
<dbReference type="SMART" id="SM00028">
    <property type="entry name" value="TPR"/>
    <property type="match status" value="10"/>
</dbReference>
<dbReference type="RefSeq" id="WP_321397546.1">
    <property type="nucleotide sequence ID" value="NZ_CP139487.1"/>
</dbReference>
<dbReference type="Gene3D" id="1.25.40.10">
    <property type="entry name" value="Tetratricopeptide repeat domain"/>
    <property type="match status" value="2"/>
</dbReference>
<dbReference type="AlphaFoldDB" id="A0AAX4HRM1"/>
<organism evidence="2 3">
    <name type="scientific">Peredibacter starrii</name>
    <dbReference type="NCBI Taxonomy" id="28202"/>
    <lineage>
        <taxon>Bacteria</taxon>
        <taxon>Pseudomonadati</taxon>
        <taxon>Bdellovibrionota</taxon>
        <taxon>Bacteriovoracia</taxon>
        <taxon>Bacteriovoracales</taxon>
        <taxon>Bacteriovoracaceae</taxon>
        <taxon>Peredibacter</taxon>
    </lineage>
</organism>
<sequence>MKFVSALAPVLLASSLLVGCAHKIEHKAPQLSDFSPEQIEQMNRDALAIASKRLEEMVIQAKASQSGVNYLATDLFLKANMSLLEGDYATAVVLFKHVVALVPNDDFLQKKYAITLIRTGDLQEAQVVLERLYQKTKEEKVGLILAGVYTGVDQEEHARRIYRDLLSNNPKNEDACVFLSKSLAVSKETTKALAQLKSCADKDQKNGMYDYYAGKIFLDMGNVPKAVAAFTKAHERQPSLGQAVSALGILLEEREQHESAIKIYEKYLKAQPKDSTILTRMVQVLFLKERFAEVIPYAERLSDIEPENLNLKVKLGILYTDAKKYPEAISVFKDLLVAAPQSDKILYYLGAIHQEMSQYHESIEYFNQIPSSSGLYTDSSVQMANMLSTLAQNEHHEKGETKWKDSFLKHVNAKIEEFKDMRVEFSVIKSGYFEGIANYKEAMETMMVVQDEKSFSTQHKYYLANLYEKEKKFEASTALIMGIIEKEPKNAHAWNFLGYSLLVRGEQMEKAFEYIQTALKISPDDGYIRDSLGWYYFKQGNIKKALSELELAQKKVPDDVEILKHLAEVHKELKDYSRAKTFLESALKHVRYQQDRLEIMTAMEELDTSRLPASGKLD</sequence>
<dbReference type="PANTHER" id="PTHR12558:SF13">
    <property type="entry name" value="CELL DIVISION CYCLE PROTEIN 27 HOMOLOG"/>
    <property type="match status" value="1"/>
</dbReference>
<dbReference type="PROSITE" id="PS50005">
    <property type="entry name" value="TPR"/>
    <property type="match status" value="2"/>
</dbReference>
<feature type="repeat" description="TPR" evidence="1">
    <location>
        <begin position="309"/>
        <end position="342"/>
    </location>
</feature>
<dbReference type="InterPro" id="IPR011990">
    <property type="entry name" value="TPR-like_helical_dom_sf"/>
</dbReference>
<feature type="repeat" description="TPR" evidence="1">
    <location>
        <begin position="241"/>
        <end position="274"/>
    </location>
</feature>
<reference evidence="2 3" key="1">
    <citation type="submission" date="2023-11" db="EMBL/GenBank/DDBJ databases">
        <title>Peredibacter starrii A3.12.</title>
        <authorList>
            <person name="Mitchell R.J."/>
        </authorList>
    </citation>
    <scope>NUCLEOTIDE SEQUENCE [LARGE SCALE GENOMIC DNA]</scope>
    <source>
        <strain evidence="2 3">A3.12</strain>
    </source>
</reference>
<name>A0AAX4HRM1_9BACT</name>
<evidence type="ECO:0000256" key="1">
    <source>
        <dbReference type="PROSITE-ProRule" id="PRU00339"/>
    </source>
</evidence>
<evidence type="ECO:0000313" key="3">
    <source>
        <dbReference type="Proteomes" id="UP001324634"/>
    </source>
</evidence>
<gene>
    <name evidence="2" type="ORF">SOO65_04385</name>
</gene>
<dbReference type="EMBL" id="CP139487">
    <property type="protein sequence ID" value="WPU65976.1"/>
    <property type="molecule type" value="Genomic_DNA"/>
</dbReference>
<proteinExistence type="predicted"/>